<feature type="transmembrane region" description="Helical" evidence="7">
    <location>
        <begin position="279"/>
        <end position="296"/>
    </location>
</feature>
<organism evidence="10 11">
    <name type="scientific">Dactylosporangium aurantiacum</name>
    <dbReference type="NCBI Taxonomy" id="35754"/>
    <lineage>
        <taxon>Bacteria</taxon>
        <taxon>Bacillati</taxon>
        <taxon>Actinomycetota</taxon>
        <taxon>Actinomycetes</taxon>
        <taxon>Micromonosporales</taxon>
        <taxon>Micromonosporaceae</taxon>
        <taxon>Dactylosporangium</taxon>
    </lineage>
</organism>
<keyword evidence="6 7" id="KW-0472">Membrane</keyword>
<dbReference type="PANTHER" id="PTHR30193">
    <property type="entry name" value="ABC TRANSPORTER PERMEASE PROTEIN"/>
    <property type="match status" value="1"/>
</dbReference>
<dbReference type="OrthoDB" id="34224at2"/>
<feature type="domain" description="ABC transmembrane type-1" evidence="9">
    <location>
        <begin position="137"/>
        <end position="352"/>
    </location>
</feature>
<evidence type="ECO:0000313" key="10">
    <source>
        <dbReference type="EMBL" id="UWZ53139.1"/>
    </source>
</evidence>
<keyword evidence="3" id="KW-1003">Cell membrane</keyword>
<keyword evidence="11" id="KW-1185">Reference proteome</keyword>
<dbReference type="SUPFAM" id="SSF161098">
    <property type="entry name" value="MetI-like"/>
    <property type="match status" value="1"/>
</dbReference>
<evidence type="ECO:0000256" key="8">
    <source>
        <dbReference type="SAM" id="MobiDB-lite"/>
    </source>
</evidence>
<dbReference type="CDD" id="cd06261">
    <property type="entry name" value="TM_PBP2"/>
    <property type="match status" value="1"/>
</dbReference>
<evidence type="ECO:0000256" key="7">
    <source>
        <dbReference type="RuleBase" id="RU363032"/>
    </source>
</evidence>
<dbReference type="EMBL" id="CP073767">
    <property type="protein sequence ID" value="UWZ53139.1"/>
    <property type="molecule type" value="Genomic_DNA"/>
</dbReference>
<feature type="transmembrane region" description="Helical" evidence="7">
    <location>
        <begin position="331"/>
        <end position="355"/>
    </location>
</feature>
<dbReference type="AlphaFoldDB" id="A0A9Q9MED1"/>
<protein>
    <submittedName>
        <fullName evidence="10">Sugar ABC transporter permease</fullName>
    </submittedName>
</protein>
<dbReference type="KEGG" id="daur:Daura_42245"/>
<evidence type="ECO:0000259" key="9">
    <source>
        <dbReference type="PROSITE" id="PS50928"/>
    </source>
</evidence>
<evidence type="ECO:0000256" key="3">
    <source>
        <dbReference type="ARBA" id="ARBA00022475"/>
    </source>
</evidence>
<feature type="transmembrane region" description="Helical" evidence="7">
    <location>
        <begin position="227"/>
        <end position="250"/>
    </location>
</feature>
<accession>A0A9Q9MED1</accession>
<name>A0A9Q9MED1_9ACTN</name>
<feature type="transmembrane region" description="Helical" evidence="7">
    <location>
        <begin position="68"/>
        <end position="91"/>
    </location>
</feature>
<dbReference type="RefSeq" id="WP_081970127.1">
    <property type="nucleotide sequence ID" value="NZ_CP073767.1"/>
</dbReference>
<dbReference type="Proteomes" id="UP001058003">
    <property type="component" value="Chromosome"/>
</dbReference>
<evidence type="ECO:0000256" key="5">
    <source>
        <dbReference type="ARBA" id="ARBA00022989"/>
    </source>
</evidence>
<feature type="region of interest" description="Disordered" evidence="8">
    <location>
        <begin position="1"/>
        <end position="58"/>
    </location>
</feature>
<feature type="transmembrane region" description="Helical" evidence="7">
    <location>
        <begin position="137"/>
        <end position="162"/>
    </location>
</feature>
<proteinExistence type="inferred from homology"/>
<keyword evidence="2 7" id="KW-0813">Transport</keyword>
<sequence length="363" mass="40525">MSAPRPGWEGARGTATARPRGAATVPVRRPTHAAPDVRQHHARAVGAPPPRRLSEGQRRRRRLWRTTYLPYLLVAPAVLLEIAIHVVPMLAGVWMSLLELTQFHIQDWSTAPFVGLDNYAATVDVNGETGRALARSFVITVLYTSLSVFLSWLFGLSAAVFLQRPFRGRALLRTLFLTPYALPVYAAVITWGFLFQRDTGLVNHVLVDQLGLVDGERPFWLIGENSFWALLVVSVWRTWPFALLCITAGLQNVSTEMYEAAAIDGAGFWRRLSAVTLPSLRPINQVLLLVLFLWTFNDFNTPYVLFGGSAPPEADLISIHIYNSSFSTWDFGMGSAMSVVLLLFLLLVTAVYLIITNRRRIHA</sequence>
<dbReference type="InterPro" id="IPR051393">
    <property type="entry name" value="ABC_transporter_permease"/>
</dbReference>
<dbReference type="GO" id="GO:0005886">
    <property type="term" value="C:plasma membrane"/>
    <property type="evidence" value="ECO:0007669"/>
    <property type="project" value="UniProtKB-SubCell"/>
</dbReference>
<keyword evidence="4 7" id="KW-0812">Transmembrane</keyword>
<comment type="similarity">
    <text evidence="7">Belongs to the binding-protein-dependent transport system permease family.</text>
</comment>
<keyword evidence="5 7" id="KW-1133">Transmembrane helix</keyword>
<evidence type="ECO:0000256" key="4">
    <source>
        <dbReference type="ARBA" id="ARBA00022692"/>
    </source>
</evidence>
<comment type="subcellular location">
    <subcellularLocation>
        <location evidence="1 7">Cell membrane</location>
        <topology evidence="1 7">Multi-pass membrane protein</topology>
    </subcellularLocation>
</comment>
<dbReference type="InterPro" id="IPR035906">
    <property type="entry name" value="MetI-like_sf"/>
</dbReference>
<dbReference type="InterPro" id="IPR000515">
    <property type="entry name" value="MetI-like"/>
</dbReference>
<dbReference type="PROSITE" id="PS50928">
    <property type="entry name" value="ABC_TM1"/>
    <property type="match status" value="1"/>
</dbReference>
<gene>
    <name evidence="10" type="ORF">Daura_42245</name>
</gene>
<reference evidence="10" key="1">
    <citation type="submission" date="2021-04" db="EMBL/GenBank/DDBJ databases">
        <title>Dactylosporangium aurantiacum NRRL B-8018 full assembly.</title>
        <authorList>
            <person name="Hartkoorn R.C."/>
            <person name="Beaudoing E."/>
            <person name="Hot D."/>
        </authorList>
    </citation>
    <scope>NUCLEOTIDE SEQUENCE</scope>
    <source>
        <strain evidence="10">NRRL B-8018</strain>
    </source>
</reference>
<evidence type="ECO:0000256" key="6">
    <source>
        <dbReference type="ARBA" id="ARBA00023136"/>
    </source>
</evidence>
<evidence type="ECO:0000256" key="1">
    <source>
        <dbReference type="ARBA" id="ARBA00004651"/>
    </source>
</evidence>
<dbReference type="Pfam" id="PF00528">
    <property type="entry name" value="BPD_transp_1"/>
    <property type="match status" value="1"/>
</dbReference>
<evidence type="ECO:0000313" key="11">
    <source>
        <dbReference type="Proteomes" id="UP001058003"/>
    </source>
</evidence>
<evidence type="ECO:0000256" key="2">
    <source>
        <dbReference type="ARBA" id="ARBA00022448"/>
    </source>
</evidence>
<dbReference type="PANTHER" id="PTHR30193:SF37">
    <property type="entry name" value="INNER MEMBRANE ABC TRANSPORTER PERMEASE PROTEIN YCJO"/>
    <property type="match status" value="1"/>
</dbReference>
<dbReference type="GO" id="GO:0055085">
    <property type="term" value="P:transmembrane transport"/>
    <property type="evidence" value="ECO:0007669"/>
    <property type="project" value="InterPro"/>
</dbReference>
<dbReference type="Gene3D" id="1.10.3720.10">
    <property type="entry name" value="MetI-like"/>
    <property type="match status" value="1"/>
</dbReference>
<feature type="compositionally biased region" description="Low complexity" evidence="8">
    <location>
        <begin position="11"/>
        <end position="24"/>
    </location>
</feature>
<feature type="transmembrane region" description="Helical" evidence="7">
    <location>
        <begin position="174"/>
        <end position="194"/>
    </location>
</feature>